<gene>
    <name evidence="1" type="ORF">RFH988_LOCUS34972</name>
    <name evidence="2" type="ORF">ZHD862_LOCUS36191</name>
</gene>
<reference evidence="2" key="1">
    <citation type="submission" date="2021-02" db="EMBL/GenBank/DDBJ databases">
        <authorList>
            <person name="Nowell W R."/>
        </authorList>
    </citation>
    <scope>NUCLEOTIDE SEQUENCE</scope>
</reference>
<evidence type="ECO:0000313" key="2">
    <source>
        <dbReference type="EMBL" id="CAF1472388.1"/>
    </source>
</evidence>
<accession>A0A815R8B2</accession>
<dbReference type="AlphaFoldDB" id="A0A815R8B2"/>
<evidence type="ECO:0000313" key="3">
    <source>
        <dbReference type="Proteomes" id="UP000663864"/>
    </source>
</evidence>
<dbReference type="Proteomes" id="UP000663864">
    <property type="component" value="Unassembled WGS sequence"/>
</dbReference>
<evidence type="ECO:0000313" key="1">
    <source>
        <dbReference type="EMBL" id="CAF1404175.1"/>
    </source>
</evidence>
<dbReference type="EMBL" id="CAJNOO010005104">
    <property type="protein sequence ID" value="CAF1404175.1"/>
    <property type="molecule type" value="Genomic_DNA"/>
</dbReference>
<sequence length="44" mass="4909">GDDLEKVLNTTSTPEQRLRFKIEDRDVFNPFEGESVGVGGCDHT</sequence>
<name>A0A815R8B2_9BILA</name>
<protein>
    <submittedName>
        <fullName evidence="2">Uncharacterized protein</fullName>
    </submittedName>
</protein>
<feature type="non-terminal residue" evidence="2">
    <location>
        <position position="1"/>
    </location>
</feature>
<organism evidence="2 3">
    <name type="scientific">Rotaria sordida</name>
    <dbReference type="NCBI Taxonomy" id="392033"/>
    <lineage>
        <taxon>Eukaryota</taxon>
        <taxon>Metazoa</taxon>
        <taxon>Spiralia</taxon>
        <taxon>Gnathifera</taxon>
        <taxon>Rotifera</taxon>
        <taxon>Eurotatoria</taxon>
        <taxon>Bdelloidea</taxon>
        <taxon>Philodinida</taxon>
        <taxon>Philodinidae</taxon>
        <taxon>Rotaria</taxon>
    </lineage>
</organism>
<proteinExistence type="predicted"/>
<dbReference type="EMBL" id="CAJNOT010005688">
    <property type="protein sequence ID" value="CAF1472388.1"/>
    <property type="molecule type" value="Genomic_DNA"/>
</dbReference>
<dbReference type="Proteomes" id="UP000663882">
    <property type="component" value="Unassembled WGS sequence"/>
</dbReference>
<comment type="caution">
    <text evidence="2">The sequence shown here is derived from an EMBL/GenBank/DDBJ whole genome shotgun (WGS) entry which is preliminary data.</text>
</comment>